<proteinExistence type="predicted"/>
<dbReference type="AlphaFoldDB" id="A0A2P2GFM9"/>
<keyword evidence="2" id="KW-0472">Membrane</keyword>
<feature type="chain" id="PRO_5038938511" description="Tat pathway signal sequence domain protein" evidence="3">
    <location>
        <begin position="19"/>
        <end position="113"/>
    </location>
</feature>
<dbReference type="Proteomes" id="UP000265325">
    <property type="component" value="Unassembled WGS sequence"/>
</dbReference>
<protein>
    <recommendedName>
        <fullName evidence="6">Tat pathway signal sequence domain protein</fullName>
    </recommendedName>
</protein>
<evidence type="ECO:0000256" key="1">
    <source>
        <dbReference type="SAM" id="MobiDB-lite"/>
    </source>
</evidence>
<accession>A0A2P2GFM9</accession>
<sequence>MRFTTRTGILLATLGLMAGPLSPGGAAPAAARQGTGTTTFAAQRIDPAALGPGHGSGTVHVAVPPAPRPAPRGSVTAGAGANRERLWLLGGLALALAATGLVARAAVRGRRDY</sequence>
<keyword evidence="5" id="KW-1185">Reference proteome</keyword>
<gene>
    <name evidence="4" type="ORF">VO63_29615</name>
</gene>
<name>A0A2P2GFM9_STREW</name>
<evidence type="ECO:0000256" key="2">
    <source>
        <dbReference type="SAM" id="Phobius"/>
    </source>
</evidence>
<evidence type="ECO:0000313" key="4">
    <source>
        <dbReference type="EMBL" id="KKZ70318.1"/>
    </source>
</evidence>
<evidence type="ECO:0008006" key="6">
    <source>
        <dbReference type="Google" id="ProtNLM"/>
    </source>
</evidence>
<dbReference type="RefSeq" id="WP_046911134.1">
    <property type="nucleotide sequence ID" value="NZ_BAAAXG010000026.1"/>
</dbReference>
<evidence type="ECO:0000256" key="3">
    <source>
        <dbReference type="SAM" id="SignalP"/>
    </source>
</evidence>
<keyword evidence="2" id="KW-1133">Transmembrane helix</keyword>
<keyword evidence="2" id="KW-0812">Transmembrane</keyword>
<dbReference type="EMBL" id="LAQS01000062">
    <property type="protein sequence ID" value="KKZ70318.1"/>
    <property type="molecule type" value="Genomic_DNA"/>
</dbReference>
<evidence type="ECO:0000313" key="5">
    <source>
        <dbReference type="Proteomes" id="UP000265325"/>
    </source>
</evidence>
<feature type="region of interest" description="Disordered" evidence="1">
    <location>
        <begin position="47"/>
        <end position="77"/>
    </location>
</feature>
<feature type="signal peptide" evidence="3">
    <location>
        <begin position="1"/>
        <end position="18"/>
    </location>
</feature>
<comment type="caution">
    <text evidence="4">The sequence shown here is derived from an EMBL/GenBank/DDBJ whole genome shotgun (WGS) entry which is preliminary data.</text>
</comment>
<reference evidence="4 5" key="1">
    <citation type="submission" date="2015-05" db="EMBL/GenBank/DDBJ databases">
        <title>Draft Genome assembly of Streptomyces showdoensis.</title>
        <authorList>
            <person name="Thapa K.K."/>
            <person name="Metsa-Ketela M."/>
        </authorList>
    </citation>
    <scope>NUCLEOTIDE SEQUENCE [LARGE SCALE GENOMIC DNA]</scope>
    <source>
        <strain evidence="4 5">ATCC 15227</strain>
    </source>
</reference>
<organism evidence="4 5">
    <name type="scientific">Streptomyces showdoensis</name>
    <dbReference type="NCBI Taxonomy" id="68268"/>
    <lineage>
        <taxon>Bacteria</taxon>
        <taxon>Bacillati</taxon>
        <taxon>Actinomycetota</taxon>
        <taxon>Actinomycetes</taxon>
        <taxon>Kitasatosporales</taxon>
        <taxon>Streptomycetaceae</taxon>
        <taxon>Streptomyces</taxon>
    </lineage>
</organism>
<keyword evidence="3" id="KW-0732">Signal</keyword>
<feature type="transmembrane region" description="Helical" evidence="2">
    <location>
        <begin position="86"/>
        <end position="107"/>
    </location>
</feature>